<dbReference type="InterPro" id="IPR010982">
    <property type="entry name" value="Lambda_DNA-bd_dom_sf"/>
</dbReference>
<dbReference type="Gene3D" id="1.10.260.40">
    <property type="entry name" value="lambda repressor-like DNA-binding domains"/>
    <property type="match status" value="1"/>
</dbReference>
<dbReference type="CDD" id="cd00093">
    <property type="entry name" value="HTH_XRE"/>
    <property type="match status" value="1"/>
</dbReference>
<dbReference type="Pfam" id="PF01381">
    <property type="entry name" value="HTH_3"/>
    <property type="match status" value="1"/>
</dbReference>
<dbReference type="SMART" id="SM00530">
    <property type="entry name" value="HTH_XRE"/>
    <property type="match status" value="1"/>
</dbReference>
<evidence type="ECO:0000259" key="2">
    <source>
        <dbReference type="PROSITE" id="PS50943"/>
    </source>
</evidence>
<dbReference type="RefSeq" id="WP_089772552.1">
    <property type="nucleotide sequence ID" value="NZ_FNTX01000001.1"/>
</dbReference>
<sequence>MGDVLQFPGSRRIARTGDGHPGGGHTDSPVPEVSPRPLLWREAVGHELRRERHRQERHLADVAEAAGISPQYLSEMERGRKEASSEILAAAAESLGLELATLTTRASHTLGGATTQLRAA</sequence>
<proteinExistence type="predicted"/>
<protein>
    <submittedName>
        <fullName evidence="3">Helix-turn-helix domain-containing protein</fullName>
    </submittedName>
</protein>
<accession>A0A1H5GS81</accession>
<dbReference type="InterPro" id="IPR001387">
    <property type="entry name" value="Cro/C1-type_HTH"/>
</dbReference>
<organism evidence="3 4">
    <name type="scientific">Ruania alba</name>
    <dbReference type="NCBI Taxonomy" id="648782"/>
    <lineage>
        <taxon>Bacteria</taxon>
        <taxon>Bacillati</taxon>
        <taxon>Actinomycetota</taxon>
        <taxon>Actinomycetes</taxon>
        <taxon>Micrococcales</taxon>
        <taxon>Ruaniaceae</taxon>
        <taxon>Ruania</taxon>
    </lineage>
</organism>
<dbReference type="GO" id="GO:0003677">
    <property type="term" value="F:DNA binding"/>
    <property type="evidence" value="ECO:0007669"/>
    <property type="project" value="InterPro"/>
</dbReference>
<dbReference type="PROSITE" id="PS50943">
    <property type="entry name" value="HTH_CROC1"/>
    <property type="match status" value="1"/>
</dbReference>
<keyword evidence="4" id="KW-1185">Reference proteome</keyword>
<feature type="domain" description="HTH cro/C1-type" evidence="2">
    <location>
        <begin position="48"/>
        <end position="102"/>
    </location>
</feature>
<dbReference type="SUPFAM" id="SSF47413">
    <property type="entry name" value="lambda repressor-like DNA-binding domains"/>
    <property type="match status" value="1"/>
</dbReference>
<dbReference type="STRING" id="648782.SAMN04488554_1739"/>
<evidence type="ECO:0000313" key="3">
    <source>
        <dbReference type="EMBL" id="SEE18435.1"/>
    </source>
</evidence>
<feature type="region of interest" description="Disordered" evidence="1">
    <location>
        <begin position="1"/>
        <end position="35"/>
    </location>
</feature>
<reference evidence="4" key="1">
    <citation type="submission" date="2016-10" db="EMBL/GenBank/DDBJ databases">
        <authorList>
            <person name="Varghese N."/>
            <person name="Submissions S."/>
        </authorList>
    </citation>
    <scope>NUCLEOTIDE SEQUENCE [LARGE SCALE GENOMIC DNA]</scope>
    <source>
        <strain evidence="4">DSM 21368</strain>
    </source>
</reference>
<dbReference type="EMBL" id="FNTX01000001">
    <property type="protein sequence ID" value="SEE18435.1"/>
    <property type="molecule type" value="Genomic_DNA"/>
</dbReference>
<name>A0A1H5GS81_9MICO</name>
<evidence type="ECO:0000256" key="1">
    <source>
        <dbReference type="SAM" id="MobiDB-lite"/>
    </source>
</evidence>
<dbReference type="Proteomes" id="UP000199220">
    <property type="component" value="Unassembled WGS sequence"/>
</dbReference>
<evidence type="ECO:0000313" key="4">
    <source>
        <dbReference type="Proteomes" id="UP000199220"/>
    </source>
</evidence>
<dbReference type="AlphaFoldDB" id="A0A1H5GS81"/>
<gene>
    <name evidence="3" type="ORF">SAMN04488554_1739</name>
</gene>